<dbReference type="Pfam" id="PF09935">
    <property type="entry name" value="DUF2167"/>
    <property type="match status" value="1"/>
</dbReference>
<dbReference type="InterPro" id="IPR018682">
    <property type="entry name" value="DUF2167_membr"/>
</dbReference>
<dbReference type="RefSeq" id="WP_169531878.1">
    <property type="nucleotide sequence ID" value="NZ_JABBGH010000002.1"/>
</dbReference>
<evidence type="ECO:0000256" key="1">
    <source>
        <dbReference type="SAM" id="SignalP"/>
    </source>
</evidence>
<feature type="signal peptide" evidence="1">
    <location>
        <begin position="1"/>
        <end position="22"/>
    </location>
</feature>
<accession>A0A7Y0AF84</accession>
<feature type="chain" id="PRO_5030911243" evidence="1">
    <location>
        <begin position="23"/>
        <end position="302"/>
    </location>
</feature>
<protein>
    <submittedName>
        <fullName evidence="2">DUF2167 domain-containing protein</fullName>
    </submittedName>
</protein>
<dbReference type="Proteomes" id="UP000559626">
    <property type="component" value="Unassembled WGS sequence"/>
</dbReference>
<reference evidence="2 3" key="1">
    <citation type="submission" date="2020-04" db="EMBL/GenBank/DDBJ databases">
        <title>Hymenobacter polaris sp. nov., isolated from Arctic soil.</title>
        <authorList>
            <person name="Dahal R.H."/>
        </authorList>
    </citation>
    <scope>NUCLEOTIDE SEQUENCE [LARGE SCALE GENOMIC DNA]</scope>
    <source>
        <strain evidence="2 3">RP-2-7</strain>
    </source>
</reference>
<sequence length="302" mass="32267">MKKSVFAILILLASTASRTTEAAPAPQLKKNLPTAAAISPARADSINATFRYQTGRIALPGGIGELTVPAGFHYLDSTQSAYVLHELWHNPRRANLGMLFPTDAAPLADKSWGYIVEFDPIGHVKDADAASLDDHRLLADMQRQTEGNNAARVAAGYAPIHLAGWGAKPAYDAQHHALYWGKLLRFGTDPTQTLNYQVRVLGRQGVLVLNAIAEPKYLPEIKSSMPALLAGVQFARGEQYADFQPEHDELAAYSLGGLVAGKALGGAGTAAVLGQFWKAGLLAVGAVWTAVKRLKGYADKSA</sequence>
<proteinExistence type="predicted"/>
<comment type="caution">
    <text evidence="2">The sequence shown here is derived from an EMBL/GenBank/DDBJ whole genome shotgun (WGS) entry which is preliminary data.</text>
</comment>
<dbReference type="AlphaFoldDB" id="A0A7Y0AF84"/>
<organism evidence="2 3">
    <name type="scientific">Hymenobacter polaris</name>
    <dbReference type="NCBI Taxonomy" id="2682546"/>
    <lineage>
        <taxon>Bacteria</taxon>
        <taxon>Pseudomonadati</taxon>
        <taxon>Bacteroidota</taxon>
        <taxon>Cytophagia</taxon>
        <taxon>Cytophagales</taxon>
        <taxon>Hymenobacteraceae</taxon>
        <taxon>Hymenobacter</taxon>
    </lineage>
</organism>
<name>A0A7Y0AF84_9BACT</name>
<evidence type="ECO:0000313" key="2">
    <source>
        <dbReference type="EMBL" id="NML66216.1"/>
    </source>
</evidence>
<gene>
    <name evidence="2" type="ORF">HHL22_13470</name>
</gene>
<keyword evidence="3" id="KW-1185">Reference proteome</keyword>
<evidence type="ECO:0000313" key="3">
    <source>
        <dbReference type="Proteomes" id="UP000559626"/>
    </source>
</evidence>
<keyword evidence="1" id="KW-0732">Signal</keyword>
<dbReference type="EMBL" id="JABBGH010000002">
    <property type="protein sequence ID" value="NML66216.1"/>
    <property type="molecule type" value="Genomic_DNA"/>
</dbReference>